<evidence type="ECO:0000313" key="2">
    <source>
        <dbReference type="EMBL" id="RYO70094.1"/>
    </source>
</evidence>
<feature type="region of interest" description="Disordered" evidence="1">
    <location>
        <begin position="829"/>
        <end position="947"/>
    </location>
</feature>
<proteinExistence type="predicted"/>
<feature type="region of interest" description="Disordered" evidence="1">
    <location>
        <begin position="764"/>
        <end position="787"/>
    </location>
</feature>
<feature type="compositionally biased region" description="Polar residues" evidence="1">
    <location>
        <begin position="3035"/>
        <end position="3056"/>
    </location>
</feature>
<feature type="region of interest" description="Disordered" evidence="1">
    <location>
        <begin position="1545"/>
        <end position="1588"/>
    </location>
</feature>
<accession>A0A4Q4SHM5</accession>
<feature type="region of interest" description="Disordered" evidence="1">
    <location>
        <begin position="2244"/>
        <end position="2511"/>
    </location>
</feature>
<feature type="compositionally biased region" description="Basic and acidic residues" evidence="1">
    <location>
        <begin position="2865"/>
        <end position="2881"/>
    </location>
</feature>
<feature type="region of interest" description="Disordered" evidence="1">
    <location>
        <begin position="234"/>
        <end position="373"/>
    </location>
</feature>
<feature type="region of interest" description="Disordered" evidence="1">
    <location>
        <begin position="1695"/>
        <end position="1734"/>
    </location>
</feature>
<feature type="compositionally biased region" description="Polar residues" evidence="1">
    <location>
        <begin position="2377"/>
        <end position="2386"/>
    </location>
</feature>
<feature type="region of interest" description="Disordered" evidence="1">
    <location>
        <begin position="2142"/>
        <end position="2169"/>
    </location>
</feature>
<name>A0A4Q4SHM5_9PLEO</name>
<feature type="compositionally biased region" description="Polar residues" evidence="1">
    <location>
        <begin position="2059"/>
        <end position="2093"/>
    </location>
</feature>
<feature type="region of interest" description="Disordered" evidence="1">
    <location>
        <begin position="981"/>
        <end position="1025"/>
    </location>
</feature>
<feature type="region of interest" description="Disordered" evidence="1">
    <location>
        <begin position="2739"/>
        <end position="2759"/>
    </location>
</feature>
<feature type="compositionally biased region" description="Basic and acidic residues" evidence="1">
    <location>
        <begin position="2821"/>
        <end position="2838"/>
    </location>
</feature>
<feature type="region of interest" description="Disordered" evidence="1">
    <location>
        <begin position="1321"/>
        <end position="1387"/>
    </location>
</feature>
<feature type="compositionally biased region" description="Basic residues" evidence="1">
    <location>
        <begin position="2660"/>
        <end position="2672"/>
    </location>
</feature>
<evidence type="ECO:0000256" key="1">
    <source>
        <dbReference type="SAM" id="MobiDB-lite"/>
    </source>
</evidence>
<feature type="region of interest" description="Disordered" evidence="1">
    <location>
        <begin position="463"/>
        <end position="489"/>
    </location>
</feature>
<feature type="compositionally biased region" description="Basic and acidic residues" evidence="1">
    <location>
        <begin position="2968"/>
        <end position="2979"/>
    </location>
</feature>
<feature type="region of interest" description="Disordered" evidence="1">
    <location>
        <begin position="1"/>
        <end position="168"/>
    </location>
</feature>
<dbReference type="OrthoDB" id="270171at2759"/>
<feature type="compositionally biased region" description="Low complexity" evidence="1">
    <location>
        <begin position="542"/>
        <end position="552"/>
    </location>
</feature>
<feature type="compositionally biased region" description="Polar residues" evidence="1">
    <location>
        <begin position="2010"/>
        <end position="2029"/>
    </location>
</feature>
<dbReference type="EMBL" id="PEJP01000011">
    <property type="protein sequence ID" value="RYO70094.1"/>
    <property type="molecule type" value="Genomic_DNA"/>
</dbReference>
<feature type="compositionally biased region" description="Polar residues" evidence="1">
    <location>
        <begin position="3010"/>
        <end position="3023"/>
    </location>
</feature>
<feature type="compositionally biased region" description="Basic and acidic residues" evidence="1">
    <location>
        <begin position="2896"/>
        <end position="2930"/>
    </location>
</feature>
<feature type="compositionally biased region" description="Low complexity" evidence="1">
    <location>
        <begin position="24"/>
        <end position="33"/>
    </location>
</feature>
<feature type="compositionally biased region" description="Basic and acidic residues" evidence="1">
    <location>
        <begin position="290"/>
        <end position="303"/>
    </location>
</feature>
<feature type="region of interest" description="Disordered" evidence="1">
    <location>
        <begin position="1971"/>
        <end position="2029"/>
    </location>
</feature>
<protein>
    <submittedName>
        <fullName evidence="2">Uncharacterized protein</fullName>
    </submittedName>
</protein>
<organism evidence="2 3">
    <name type="scientific">Alternaria arborescens</name>
    <dbReference type="NCBI Taxonomy" id="156630"/>
    <lineage>
        <taxon>Eukaryota</taxon>
        <taxon>Fungi</taxon>
        <taxon>Dikarya</taxon>
        <taxon>Ascomycota</taxon>
        <taxon>Pezizomycotina</taxon>
        <taxon>Dothideomycetes</taxon>
        <taxon>Pleosporomycetidae</taxon>
        <taxon>Pleosporales</taxon>
        <taxon>Pleosporineae</taxon>
        <taxon>Pleosporaceae</taxon>
        <taxon>Alternaria</taxon>
        <taxon>Alternaria sect. Alternaria</taxon>
    </lineage>
</organism>
<feature type="compositionally biased region" description="Basic and acidic residues" evidence="1">
    <location>
        <begin position="981"/>
        <end position="994"/>
    </location>
</feature>
<feature type="region of interest" description="Disordered" evidence="1">
    <location>
        <begin position="2660"/>
        <end position="2694"/>
    </location>
</feature>
<feature type="region of interest" description="Disordered" evidence="1">
    <location>
        <begin position="512"/>
        <end position="563"/>
    </location>
</feature>
<feature type="compositionally biased region" description="Basic and acidic residues" evidence="1">
    <location>
        <begin position="1328"/>
        <end position="1341"/>
    </location>
</feature>
<feature type="region of interest" description="Disordered" evidence="1">
    <location>
        <begin position="411"/>
        <end position="435"/>
    </location>
</feature>
<feature type="region of interest" description="Disordered" evidence="1">
    <location>
        <begin position="1082"/>
        <end position="1113"/>
    </location>
</feature>
<feature type="compositionally biased region" description="Basic and acidic residues" evidence="1">
    <location>
        <begin position="2244"/>
        <end position="2265"/>
    </location>
</feature>
<feature type="compositionally biased region" description="Basic and acidic residues" evidence="1">
    <location>
        <begin position="926"/>
        <end position="943"/>
    </location>
</feature>
<gene>
    <name evidence="2" type="ORF">AA0113_g3513</name>
</gene>
<reference evidence="3" key="1">
    <citation type="journal article" date="2019" name="bioRxiv">
        <title>Genomics, evolutionary history and diagnostics of the Alternaria alternata species group including apple and Asian pear pathotypes.</title>
        <authorList>
            <person name="Armitage A.D."/>
            <person name="Cockerton H.M."/>
            <person name="Sreenivasaprasad S."/>
            <person name="Woodhall J.W."/>
            <person name="Lane C.R."/>
            <person name="Harrison R.J."/>
            <person name="Clarkson J.P."/>
        </authorList>
    </citation>
    <scope>NUCLEOTIDE SEQUENCE [LARGE SCALE GENOMIC DNA]</scope>
    <source>
        <strain evidence="3">RGR 97.0016</strain>
    </source>
</reference>
<feature type="region of interest" description="Disordered" evidence="1">
    <location>
        <begin position="666"/>
        <end position="711"/>
    </location>
</feature>
<comment type="caution">
    <text evidence="2">The sequence shown here is derived from an EMBL/GenBank/DDBJ whole genome shotgun (WGS) entry which is preliminary data.</text>
</comment>
<feature type="compositionally biased region" description="Polar residues" evidence="1">
    <location>
        <begin position="1990"/>
        <end position="2000"/>
    </location>
</feature>
<dbReference type="Proteomes" id="UP000293823">
    <property type="component" value="Unassembled WGS sequence"/>
</dbReference>
<feature type="compositionally biased region" description="Polar residues" evidence="1">
    <location>
        <begin position="879"/>
        <end position="888"/>
    </location>
</feature>
<feature type="region of interest" description="Disordered" evidence="1">
    <location>
        <begin position="2821"/>
        <end position="3056"/>
    </location>
</feature>
<evidence type="ECO:0000313" key="3">
    <source>
        <dbReference type="Proteomes" id="UP000293823"/>
    </source>
</evidence>
<feature type="compositionally biased region" description="Basic and acidic residues" evidence="1">
    <location>
        <begin position="2991"/>
        <end position="3008"/>
    </location>
</feature>
<feature type="region of interest" description="Disordered" evidence="1">
    <location>
        <begin position="1900"/>
        <end position="1934"/>
    </location>
</feature>
<feature type="region of interest" description="Disordered" evidence="1">
    <location>
        <begin position="180"/>
        <end position="217"/>
    </location>
</feature>
<sequence length="3056" mass="341535">MPRGFDQPTSSSASRAANAGTREQSQQQSNIRIRQGRFEAPATIPGAGEAKQPFLTASRRKSINPIASPLPQSSREPQPFPAGRRSPAYLQGKNPYGQVLDNIEHPYREPKAETTIAVPSAQAGSSIGERSPASGPSDSKTRSRAYELKQSDPIIAPSLSRPPNVPQSVRSAKDFFETRASHYPSTPLPPPSTIGVTRKSFAPKSQPPSGACAPTITIGTAIPPVDMTDYKEQHDHDVEQESMGRRRSTNIFAGTPEDARPFAIDLQAASDSSVQECIPEEPLAGNVEQRLVEKSDSSDEVVRRLSTRSSVPAAETREAKNPDLQSQQEGRRAKSGRNLRRTFEEDQGTSPKRLRRSGSYTASLAEISDSSKEPIDRVAEWTLSTDTEISSQQFGKSVNVRRRAEEIVSSNLGHDGASDVSSSRRSTMSGPIPTANIGVEEKYHEIEVPDDVDNRQGYGRRVTQDFGFPGARIKSHGTNRISKPLRDPGSWTKRACGHFSYMGKGEHRDHAQQKICRQCSTRAPPPEQVPATQRRERRRALSESSTSTTSSSKPLEDDICRKQRRRRHHSECIPYDKCGDAFVDELGYIIDNILEEHANTLQSVISNIKNKKLNVGSTGQLKPNLNDPCFSLREALQSIPDLVDLVNSAADDLGIDLERRPTVTDDDLFRNAPYESTPRESVSYHPGVSLEATEDKTADEEPPTEDSWLQQTRRHLTELSEAREQLMDELDSIAGDLDVRLQDRQESGQGEELIVHPVQRVLSRASAGASPESTWHENPPADSNTAHDYYDDESYVETAQRMLERVPTRLSNAPTWQRKRSTGATIENFEVGRPNDHDEEAAANLKQLVLTREPTGTNYEPADEVRDGPELNEPAESINEAQYSPQYETSEDSQLDQQPDETAPDTYNDGRGLTPSPSGFSVPIRDPYDQAHEPENYSSRESDAETLTMHQVDTPFMLMERAAVIESPETASPIRRMTTKRFELETEHQRDALPQRDPYTEDESDTRAAVVGRSAVSERTDSTPLSRRVTVKDLAAESEQGIDDGEPVFKQSTIPLSRQPTVRLVYGSKTSATPTVIQDTRRFSSRVTSDRLPSPEIEESQETQRFASQHRYPTVQPIPKLAEQATRTISFVSSEPTPPEDLASQLRRRLSEIEIAMPLSDSASRPMSPESLSAPRIVAGLSPTDSFEMPSIETVNRISTKKATLMRSRHPTFREPARESTPPAQRSSDEDTLTTLPQMQIEVLVLSPVTPISNGSEQVHFLSLDEPTATSLRRLTTTEPDRAVIPLEPAPHEESLLVVEDQEPGFLPPVQRIRRMTTVPAEPTNVFSRRESAKEFKRGDTVSHVQQVRRSTTVVPSQQRRASTQSPLNKGKEDPLPSPPIQQTRHQTTAATLFEQRRTSTQPTLIPEQDQSDFLPPVQRIRRSTTVSIKPETSRESSPVVQDQDDLDFLLPMERIRRVTTVLPAAKRRASTVAERAISPELLLSLEERGSGFFRTLTSLDTRQGTGALLSGFSSQESLQILVDDNDDENELEFLYPVERIRRATTEVPHEQTQGTEELEHDATLSDSEDSEQLLPGGREESGSQPLAERIRRTTSLSPAYQNELLPFQQTHRNTTVSLAEEGEPAFSPSVDRRRRATTGLAAEQQQATVATEQDVVLPESVSSQRSLFGQEEDSEFTPPVQRIRRTTTVAMAERQQSTLQRRHTDFLPELEITSESSPSDEDEPESRLQPVRRTTTAPLGVQQPMIEPELDSSAEVDSWPPVGQIRRSTTVQPAIQRQVTVDPAADALLVELGFNGAFPVIDEVTELEPVLESIRRSTVSPVQQMAGAYPGTPTSKSGSQEVTPVIEEEFEFQLPAERARQATDIQSVGRRQESRIASPVIEESGLEVSIERIRRTTTVPPAFQLQDSFRSTSESSTSSPVEGDTSGEAEFQFPAERVRRTTTLQPGEQLQESRTCSLVPKDGFEFQMPVERIRRTTTVESSGKRQDSSKPASVSSGTSPVAEEVLEQPVSSRAASRQPTFQACRTSTMPLATELQHLARPISSPVVGDLAGGPSVSRAVSRQPTQASRTRTVLSAVPQNGSIELDRSSSLSLPEDDEPHQAFSRQPTSRVTIRETEAKALPSSEIPLEIEDVGDQINLSRSASHQPTPRENVLAASETQQDPPGEAEGILAEPQVDTRHLGHPFRRQTTNLADATLKERLTLGGRTTTARVLSRTESLAYQSPEYNKEFLLDDSTELESRDVLKSTHGVDRKEETDQVEKARTTDLASDTESFEPPIYQRIAEEPSDEGNDSRTQSKAGSPEVHGSEDLIGQSERAPTTHFYPTLAPVAHTDAEYQLDPDVQFERRMTQPSQEIQPSIPRILTIPNGSNRKRSSDAGNIVSSATGFGPVVSTEVKSQRNESPQVARRKTQVPNESGTADRRRSSAAPGITAAPPEMISEQMKVGMQFRSPKQKPKKGTNYSPEQQYPPAPAYPLRETPSWTKPDTRTPPPKPKVESPPKKRGWLGLGPWPKEELLESEGERKKGKTVIQASPESLSIVENQMPSLCEGSTLDQGKPPSTLTRTTTTQSLQSFQTALTTIHGHSTHRLEGPATSSVEQFQRMKPSVRTNRSGSLPVGFRRDSLNANRGLSKLFVHGRMFLPAPKHLSSRLGRILKSKSLARLKDRTKKRSKAQSVETSADQPKLEPQSQKKKHRLEKVFIRRERDGICLRFPRKKIRQMKESRVDRQAGCWKCLMLKRRKSKRKSQQDNRRLKKRSTIALESKRRWSWTPMSRKAKKTTPSAVASIDCVSSPSMTTPDLPAQLTSRFQKHHQNCPPEIKATKEGLQHQMQEKRRPLRENTSVDQPQHERETSRPSSLQRRIQRSPHEGLHHQSRERKHDAGLQQLGKIERRSRHEHPQSPEHQRERQQSHRVPDKQIVEDNPPPRERVHQSRARPYSTAKRNQSKQEVLNHHHSKKNEIQPRQPRHKQIEGHPLRPERVWQYPEQLYQDQRQREREGTDLLRQRLKDPSVQSRQFQHPTQGPVNPGHSQRKVHWQQTSQPTEAQSSKPNQAREQI</sequence>
<feature type="compositionally biased region" description="Basic and acidic residues" evidence="1">
    <location>
        <begin position="102"/>
        <end position="112"/>
    </location>
</feature>
<feature type="region of interest" description="Disordered" evidence="1">
    <location>
        <begin position="2047"/>
        <end position="2112"/>
    </location>
</feature>
<feature type="compositionally biased region" description="Polar residues" evidence="1">
    <location>
        <begin position="1343"/>
        <end position="1368"/>
    </location>
</feature>
<feature type="compositionally biased region" description="Basic and acidic residues" evidence="1">
    <location>
        <begin position="234"/>
        <end position="244"/>
    </location>
</feature>
<feature type="region of interest" description="Disordered" evidence="1">
    <location>
        <begin position="1198"/>
        <end position="1233"/>
    </location>
</feature>
<keyword evidence="3" id="KW-1185">Reference proteome</keyword>
<feature type="compositionally biased region" description="Basic and acidic residues" evidence="1">
    <location>
        <begin position="139"/>
        <end position="150"/>
    </location>
</feature>
<feature type="compositionally biased region" description="Acidic residues" evidence="1">
    <location>
        <begin position="889"/>
        <end position="903"/>
    </location>
</feature>